<evidence type="ECO:0000256" key="1">
    <source>
        <dbReference type="SAM" id="MobiDB-lite"/>
    </source>
</evidence>
<evidence type="ECO:0000313" key="2">
    <source>
        <dbReference type="EnsemblPlants" id="cds.evm.model.06.46"/>
    </source>
</evidence>
<gene>
    <name evidence="2" type="primary">LOC115721375</name>
</gene>
<feature type="compositionally biased region" description="Basic and acidic residues" evidence="1">
    <location>
        <begin position="1147"/>
        <end position="1157"/>
    </location>
</feature>
<reference evidence="2" key="1">
    <citation type="submission" date="2018-11" db="EMBL/GenBank/DDBJ databases">
        <authorList>
            <person name="Grassa J C."/>
        </authorList>
    </citation>
    <scope>NUCLEOTIDE SEQUENCE [LARGE SCALE GENOMIC DNA]</scope>
</reference>
<feature type="compositionally biased region" description="Polar residues" evidence="1">
    <location>
        <begin position="1"/>
        <end position="16"/>
    </location>
</feature>
<dbReference type="Proteomes" id="UP000596661">
    <property type="component" value="Chromosome 6"/>
</dbReference>
<dbReference type="GO" id="GO:0070461">
    <property type="term" value="C:SAGA-type complex"/>
    <property type="evidence" value="ECO:0007669"/>
    <property type="project" value="EnsemblPlants"/>
</dbReference>
<dbReference type="EMBL" id="UZAU01000553">
    <property type="status" value="NOT_ANNOTATED_CDS"/>
    <property type="molecule type" value="Genomic_DNA"/>
</dbReference>
<accession>A0A803PYG8</accession>
<proteinExistence type="predicted"/>
<dbReference type="PANTHER" id="PTHR31115">
    <property type="entry name" value="OS05G0107300 PROTEIN"/>
    <property type="match status" value="1"/>
</dbReference>
<feature type="region of interest" description="Disordered" evidence="1">
    <location>
        <begin position="1041"/>
        <end position="1060"/>
    </location>
</feature>
<feature type="compositionally biased region" description="Basic and acidic residues" evidence="1">
    <location>
        <begin position="1092"/>
        <end position="1102"/>
    </location>
</feature>
<dbReference type="OrthoDB" id="1915143at2759"/>
<feature type="region of interest" description="Disordered" evidence="1">
    <location>
        <begin position="184"/>
        <end position="227"/>
    </location>
</feature>
<feature type="region of interest" description="Disordered" evidence="1">
    <location>
        <begin position="1"/>
        <end position="72"/>
    </location>
</feature>
<evidence type="ECO:0000313" key="3">
    <source>
        <dbReference type="Proteomes" id="UP000596661"/>
    </source>
</evidence>
<feature type="region of interest" description="Disordered" evidence="1">
    <location>
        <begin position="523"/>
        <end position="608"/>
    </location>
</feature>
<protein>
    <submittedName>
        <fullName evidence="2">Uncharacterized protein</fullName>
    </submittedName>
</protein>
<dbReference type="Gramene" id="evm.model.06.46">
    <property type="protein sequence ID" value="cds.evm.model.06.46"/>
    <property type="gene ID" value="evm.TU.06.46"/>
</dbReference>
<dbReference type="OMA" id="SEKYDCH"/>
<feature type="compositionally biased region" description="Basic residues" evidence="1">
    <location>
        <begin position="573"/>
        <end position="585"/>
    </location>
</feature>
<feature type="compositionally biased region" description="Basic and acidic residues" evidence="1">
    <location>
        <begin position="1041"/>
        <end position="1050"/>
    </location>
</feature>
<dbReference type="EnsemblPlants" id="evm.model.06.46">
    <property type="protein sequence ID" value="cds.evm.model.06.46"/>
    <property type="gene ID" value="evm.TU.06.46"/>
</dbReference>
<reference evidence="2" key="2">
    <citation type="submission" date="2021-03" db="UniProtKB">
        <authorList>
            <consortium name="EnsemblPlants"/>
        </authorList>
    </citation>
    <scope>IDENTIFICATION</scope>
</reference>
<keyword evidence="3" id="KW-1185">Reference proteome</keyword>
<sequence length="1218" mass="134135">MLGSGNNLNRSTAPSSNVPPLPQCLPLEPITLGNPKYPRPGELRRALGVPSTSENHSFGASHPKAPPPAGKDEIKHFKETVLDGSKKARDRVKMFHESLFKLDKYKEALTSKKRQRSELLSSERSSGINLIKGGSQIHRTSHDTIVQRMEDRTKNGMLNKRIRTSVADQRAENRPSINSRQQMFADKDGATLQPASGSSGRIEEKTRRLLAGGEGLDQKIKKKRSVGSVGSRLINADRDIKRAAHSKLTAEAKLRSCDTHGFRLKSSAGVGGINKLDSSYEPSNSDSSTVHKSEHESPTLSRDRMPVLEQQNSFKGSNKPNMQQNNSVASPGPVPKGKVSKVQRISSVMALDSAPGARPSVPFQGCEQPTVLGKAAVSGIAVNQKRQVSVGSPIHPMTQWVGQRPHKNSRARRTNLVSPVSNHVETQISSQGFGTSEFSTRASSIGTTGSVLVSDVDNISPKFKGETENATSLYGFSESEESGAGENMLKERKINSGEASMNTSHKVGGFVMPMKKNKLLANEGGYGLQRPGRNGRGPSLSRPGIPPVKEKSKKLLATEAIQDGVLSPEKSRSKTGRPPSKKLKERKSLTRLRPMLSNGSSDCTGESDDDHEELYSAAKFARNASSHACSSAFWKNMECIFASISSEDASYLKQQLNVAEELEKSLSPMFVDEFKVLGVSDEGFENFSGNRFDAVCGKSERRRFDKVTPLYQRVLSALIEEDEGDDFFHQSEGKITYLQYASDDSHCGSCNQIDMESKDKDRIESEVESNLGFQSQRNGFMDRLSCDSSAATNTLRNRGYSSSLHSNEQYHGDYDLLHSDVVHVSEISSNNFSQLQSRDMEASGFPPSDCQYQSMSINDKILLELQSIGLYPEIMPDLAEGEEVINDDIMELKEQLHEQVARKKRNIGIIDKAVQKGRDVERRKIEQVAMDKLIEMAYRKRTASRGNSASKNAVRKVPKHVASAFVKRTLNRCMNFEETGKSCFSDPALQSVLYSSNNDTKSVECIGSGTASNTCNEVSYQADVRGAGGLSCAFERHESHSDSLDIHSSERTSYNQGFTPNRVRKREALIDDVVGSASSRVTSAFDNTIPEAKGRRSDRDNNLRNNSLSGGGRSSLDSSQTERKTKTKLKQKNTQNGRFMESTETQFNRKTESKDAEEPGIFPNLPINEIDPIEDPSDLGGNQDLSTWLNFEEDGLMDHDSMIGLEIPMDDLAELQFI</sequence>
<name>A0A803PYG8_CANSA</name>
<feature type="compositionally biased region" description="Low complexity" evidence="1">
    <location>
        <begin position="1103"/>
        <end position="1119"/>
    </location>
</feature>
<feature type="region of interest" description="Disordered" evidence="1">
    <location>
        <begin position="263"/>
        <end position="340"/>
    </location>
</feature>
<feature type="region of interest" description="Disordered" evidence="1">
    <location>
        <begin position="1085"/>
        <end position="1165"/>
    </location>
</feature>
<organism evidence="2 3">
    <name type="scientific">Cannabis sativa</name>
    <name type="common">Hemp</name>
    <name type="synonym">Marijuana</name>
    <dbReference type="NCBI Taxonomy" id="3483"/>
    <lineage>
        <taxon>Eukaryota</taxon>
        <taxon>Viridiplantae</taxon>
        <taxon>Streptophyta</taxon>
        <taxon>Embryophyta</taxon>
        <taxon>Tracheophyta</taxon>
        <taxon>Spermatophyta</taxon>
        <taxon>Magnoliopsida</taxon>
        <taxon>eudicotyledons</taxon>
        <taxon>Gunneridae</taxon>
        <taxon>Pentapetalae</taxon>
        <taxon>rosids</taxon>
        <taxon>fabids</taxon>
        <taxon>Rosales</taxon>
        <taxon>Cannabaceae</taxon>
        <taxon>Cannabis</taxon>
    </lineage>
</organism>
<feature type="compositionally biased region" description="Polar residues" evidence="1">
    <location>
        <begin position="309"/>
        <end position="329"/>
    </location>
</feature>
<dbReference type="PANTHER" id="PTHR31115:SF4">
    <property type="entry name" value="SPECTRIN BETA CHAIN, BRAIN"/>
    <property type="match status" value="1"/>
</dbReference>
<feature type="compositionally biased region" description="Low complexity" evidence="1">
    <location>
        <begin position="279"/>
        <end position="288"/>
    </location>
</feature>
<dbReference type="AlphaFoldDB" id="A0A803PYG8"/>
<feature type="compositionally biased region" description="Basic and acidic residues" evidence="1">
    <location>
        <begin position="289"/>
        <end position="306"/>
    </location>
</feature>